<proteinExistence type="inferred from homology"/>
<dbReference type="InterPro" id="IPR035965">
    <property type="entry name" value="PAS-like_dom_sf"/>
</dbReference>
<feature type="coiled-coil region" evidence="5">
    <location>
        <begin position="109"/>
        <end position="136"/>
    </location>
</feature>
<evidence type="ECO:0000256" key="5">
    <source>
        <dbReference type="SAM" id="Coils"/>
    </source>
</evidence>
<dbReference type="PROSITE" id="PS50111">
    <property type="entry name" value="CHEMOTAXIS_TRANSDUC_2"/>
    <property type="match status" value="1"/>
</dbReference>
<dbReference type="FunFam" id="1.10.287.950:FF:000002">
    <property type="entry name" value="Methyl-accepting chemotaxis protein"/>
    <property type="match status" value="1"/>
</dbReference>
<dbReference type="SUPFAM" id="SSF55785">
    <property type="entry name" value="PYP-like sensor domain (PAS domain)"/>
    <property type="match status" value="1"/>
</dbReference>
<accession>A0A318EE01</accession>
<dbReference type="GO" id="GO:0005886">
    <property type="term" value="C:plasma membrane"/>
    <property type="evidence" value="ECO:0007669"/>
    <property type="project" value="TreeGrafter"/>
</dbReference>
<protein>
    <submittedName>
        <fullName evidence="9">Methyl-accepting chemotaxis protein</fullName>
    </submittedName>
</protein>
<comment type="similarity">
    <text evidence="3">Belongs to the methyl-accepting chemotaxis (MCP) protein family.</text>
</comment>
<evidence type="ECO:0000313" key="9">
    <source>
        <dbReference type="EMBL" id="PXV66084.1"/>
    </source>
</evidence>
<dbReference type="GO" id="GO:0006935">
    <property type="term" value="P:chemotaxis"/>
    <property type="evidence" value="ECO:0007669"/>
    <property type="project" value="InterPro"/>
</dbReference>
<dbReference type="Pfam" id="PF18947">
    <property type="entry name" value="HAMP_2"/>
    <property type="match status" value="1"/>
</dbReference>
<sequence length="792" mass="84741">LDVVQTNVMVADADLNVVYVNDSIKQMLMAAEADIRKDVPAFNAATVVGTNIDIFHKNPAYQRGLLAKMTGTHNAKLTIGGRTFSLILNPINGEQGERLGYVVEWKDMTAELAAQQAEAEAKAKELQRAADTARIKQGLDVVQTNVMVADADLNVVYVNDSIKQMLMAAEADIRKDVPAFNAATVVGTNIDIFHKNPAYQRGLLAKMTGTHNAKLTIGGRTFSLILNPINGEQGERLGYVVEWKDMTAELAAQQAEAERLAAERKLADENLRIRNALDNVSGNVMIANNDREIVYMNAAVSDMLTRAESTLRQALPHFDARRLMGANIDVFHKNPAHQMQMLANLRSSYRTEIKVSGLTFGLIASPIVNDKGERLGTVVEWKNRTDEVAVEQEVGEIVSAAAHGDFTRRVSLDGKDGFFKGLAESINQLLETSSVGLEEVARVLGALARGDLTERVTGDFQGTFGKLKDDANQTVGQLTQIITQIKGATDTINTASGEISSGNADLSARTEQQAASLEETASSMEELTSTVKQNAENAKQANQLAVGASDVARKGGQVVSEVVSTMSAINDSSKKIVDIISVIDGIAFQTNILALNAAVEAARAGEQGRGFAVVAAEVRSLAQRSAAAAKEIKGLIGDSVEKVGNGSKLVEQAGRTMEEIVTSVKRVTDIMAEISAASQEQSQGIEQVNQAITSMDEVTQQNAALVEEASAAARSLEEQAGELARSVSQFRLAESERREMTAAPAPAATPRAKAAPRAPARPAEAPRRTPRPAASNGTRPAAAGADDQWTEF</sequence>
<gene>
    <name evidence="9" type="ORF">C8D93_10856</name>
</gene>
<dbReference type="EMBL" id="QICN01000008">
    <property type="protein sequence ID" value="PXV66084.1"/>
    <property type="molecule type" value="Genomic_DNA"/>
</dbReference>
<dbReference type="AlphaFoldDB" id="A0A318EE01"/>
<feature type="non-terminal residue" evidence="9">
    <location>
        <position position="1"/>
    </location>
</feature>
<dbReference type="InterPro" id="IPR003660">
    <property type="entry name" value="HAMP_dom"/>
</dbReference>
<evidence type="ECO:0000259" key="8">
    <source>
        <dbReference type="PROSITE" id="PS50885"/>
    </source>
</evidence>
<dbReference type="PROSITE" id="PS50885">
    <property type="entry name" value="HAMP"/>
    <property type="match status" value="1"/>
</dbReference>
<evidence type="ECO:0000256" key="6">
    <source>
        <dbReference type="SAM" id="MobiDB-lite"/>
    </source>
</evidence>
<feature type="compositionally biased region" description="Low complexity" evidence="6">
    <location>
        <begin position="741"/>
        <end position="763"/>
    </location>
</feature>
<evidence type="ECO:0000259" key="7">
    <source>
        <dbReference type="PROSITE" id="PS50111"/>
    </source>
</evidence>
<dbReference type="GO" id="GO:0007165">
    <property type="term" value="P:signal transduction"/>
    <property type="evidence" value="ECO:0007669"/>
    <property type="project" value="UniProtKB-KW"/>
</dbReference>
<dbReference type="PRINTS" id="PR00260">
    <property type="entry name" value="CHEMTRNSDUCR"/>
</dbReference>
<keyword evidence="5" id="KW-0175">Coiled coil</keyword>
<dbReference type="SMART" id="SM00283">
    <property type="entry name" value="MA"/>
    <property type="match status" value="1"/>
</dbReference>
<dbReference type="GO" id="GO:0004888">
    <property type="term" value="F:transmembrane signaling receptor activity"/>
    <property type="evidence" value="ECO:0007669"/>
    <property type="project" value="InterPro"/>
</dbReference>
<evidence type="ECO:0000256" key="4">
    <source>
        <dbReference type="PROSITE-ProRule" id="PRU00284"/>
    </source>
</evidence>
<dbReference type="Gene3D" id="3.30.450.20">
    <property type="entry name" value="PAS domain"/>
    <property type="match status" value="3"/>
</dbReference>
<dbReference type="PANTHER" id="PTHR43531">
    <property type="entry name" value="PROTEIN ICFG"/>
    <property type="match status" value="1"/>
</dbReference>
<feature type="coiled-coil region" evidence="5">
    <location>
        <begin position="243"/>
        <end position="279"/>
    </location>
</feature>
<keyword evidence="1" id="KW-0488">Methylation</keyword>
<dbReference type="InterPro" id="IPR004090">
    <property type="entry name" value="Chemotax_Me-accpt_rcpt"/>
</dbReference>
<comment type="caution">
    <text evidence="9">The sequence shown here is derived from an EMBL/GenBank/DDBJ whole genome shotgun (WGS) entry which is preliminary data.</text>
</comment>
<evidence type="ECO:0000256" key="2">
    <source>
        <dbReference type="ARBA" id="ARBA00023224"/>
    </source>
</evidence>
<dbReference type="Pfam" id="PF13188">
    <property type="entry name" value="PAS_8"/>
    <property type="match status" value="1"/>
</dbReference>
<dbReference type="Gene3D" id="1.10.287.950">
    <property type="entry name" value="Methyl-accepting chemotaxis protein"/>
    <property type="match status" value="1"/>
</dbReference>
<evidence type="ECO:0000256" key="1">
    <source>
        <dbReference type="ARBA" id="ARBA00022481"/>
    </source>
</evidence>
<dbReference type="Pfam" id="PF00015">
    <property type="entry name" value="MCPsignal"/>
    <property type="match status" value="1"/>
</dbReference>
<dbReference type="PANTHER" id="PTHR43531:SF14">
    <property type="entry name" value="METHYL-ACCEPTING CHEMOTAXIS PROTEIN I-RELATED"/>
    <property type="match status" value="1"/>
</dbReference>
<dbReference type="InterPro" id="IPR051310">
    <property type="entry name" value="MCP_chemotaxis"/>
</dbReference>
<dbReference type="InterPro" id="IPR000014">
    <property type="entry name" value="PAS"/>
</dbReference>
<dbReference type="InterPro" id="IPR004089">
    <property type="entry name" value="MCPsignal_dom"/>
</dbReference>
<name>A0A318EE01_9GAMM</name>
<feature type="domain" description="HAMP" evidence="8">
    <location>
        <begin position="437"/>
        <end position="483"/>
    </location>
</feature>
<reference evidence="9 10" key="1">
    <citation type="submission" date="2018-04" db="EMBL/GenBank/DDBJ databases">
        <title>Genomic Encyclopedia of Type Strains, Phase IV (KMG-IV): sequencing the most valuable type-strain genomes for metagenomic binning, comparative biology and taxonomic classification.</title>
        <authorList>
            <person name="Goeker M."/>
        </authorList>
    </citation>
    <scope>NUCLEOTIDE SEQUENCE [LARGE SCALE GENOMIC DNA]</scope>
    <source>
        <strain evidence="9 10">DSM 104150</strain>
    </source>
</reference>
<feature type="region of interest" description="Disordered" evidence="6">
    <location>
        <begin position="734"/>
        <end position="792"/>
    </location>
</feature>
<dbReference type="CDD" id="cd11386">
    <property type="entry name" value="MCP_signal"/>
    <property type="match status" value="1"/>
</dbReference>
<keyword evidence="10" id="KW-1185">Reference proteome</keyword>
<dbReference type="SUPFAM" id="SSF58104">
    <property type="entry name" value="Methyl-accepting chemotaxis protein (MCP) signaling domain"/>
    <property type="match status" value="1"/>
</dbReference>
<feature type="coiled-coil region" evidence="5">
    <location>
        <begin position="507"/>
        <end position="544"/>
    </location>
</feature>
<dbReference type="FunFam" id="3.30.450.20:FF:000075">
    <property type="entry name" value="Methyl-accepting chemotaxis protein"/>
    <property type="match status" value="3"/>
</dbReference>
<evidence type="ECO:0000313" key="10">
    <source>
        <dbReference type="Proteomes" id="UP000248330"/>
    </source>
</evidence>
<dbReference type="Proteomes" id="UP000248330">
    <property type="component" value="Unassembled WGS sequence"/>
</dbReference>
<feature type="domain" description="Methyl-accepting transducer" evidence="7">
    <location>
        <begin position="488"/>
        <end position="717"/>
    </location>
</feature>
<keyword evidence="2 4" id="KW-0807">Transducer</keyword>
<organism evidence="9 10">
    <name type="scientific">Sinimarinibacterium flocculans</name>
    <dbReference type="NCBI Taxonomy" id="985250"/>
    <lineage>
        <taxon>Bacteria</taxon>
        <taxon>Pseudomonadati</taxon>
        <taxon>Pseudomonadota</taxon>
        <taxon>Gammaproteobacteria</taxon>
        <taxon>Nevskiales</taxon>
        <taxon>Nevskiaceae</taxon>
        <taxon>Sinimarinibacterium</taxon>
    </lineage>
</organism>
<evidence type="ECO:0000256" key="3">
    <source>
        <dbReference type="ARBA" id="ARBA00029447"/>
    </source>
</evidence>